<sequence length="125" mass="14022">MNIITLEQLITFHKKIIISTGGSDGIRDRALLESALNKAHQTFDGQDLYVGVIRKISVIAFSLIKNHGFVDGNKRIGVAALLLLIKINGIQIDYTQQELIELGMNTAEGKFNEEEIEGWIMRRQV</sequence>
<evidence type="ECO:0000259" key="1">
    <source>
        <dbReference type="PROSITE" id="PS51459"/>
    </source>
</evidence>
<dbReference type="PANTHER" id="PTHR39426:SF1">
    <property type="entry name" value="HOMOLOGY TO DEATH-ON-CURING PROTEIN OF PHAGE P1"/>
    <property type="match status" value="1"/>
</dbReference>
<reference evidence="3" key="1">
    <citation type="journal article" date="2019" name="Int. J. Syst. Evol. Microbiol.">
        <title>The Global Catalogue of Microorganisms (GCM) 10K type strain sequencing project: providing services to taxonomists for standard genome sequencing and annotation.</title>
        <authorList>
            <consortium name="The Broad Institute Genomics Platform"/>
            <consortium name="The Broad Institute Genome Sequencing Center for Infectious Disease"/>
            <person name="Wu L."/>
            <person name="Ma J."/>
        </authorList>
    </citation>
    <scope>NUCLEOTIDE SEQUENCE [LARGE SCALE GENOMIC DNA]</scope>
    <source>
        <strain evidence="3">CGMCC 1.18578</strain>
    </source>
</reference>
<dbReference type="InterPro" id="IPR006440">
    <property type="entry name" value="Doc"/>
</dbReference>
<evidence type="ECO:0000313" key="3">
    <source>
        <dbReference type="Proteomes" id="UP001596108"/>
    </source>
</evidence>
<feature type="domain" description="Fido" evidence="1">
    <location>
        <begin position="4"/>
        <end position="122"/>
    </location>
</feature>
<dbReference type="InterPro" id="IPR003812">
    <property type="entry name" value="Fido"/>
</dbReference>
<dbReference type="SUPFAM" id="SSF140931">
    <property type="entry name" value="Fic-like"/>
    <property type="match status" value="1"/>
</dbReference>
<dbReference type="Pfam" id="PF02661">
    <property type="entry name" value="Fic"/>
    <property type="match status" value="1"/>
</dbReference>
<accession>A0ABW0QUL5</accession>
<dbReference type="EMBL" id="JBHSNC010000002">
    <property type="protein sequence ID" value="MFC5527974.1"/>
    <property type="molecule type" value="Genomic_DNA"/>
</dbReference>
<organism evidence="2 3">
    <name type="scientific">Cohnella yongneupensis</name>
    <dbReference type="NCBI Taxonomy" id="425006"/>
    <lineage>
        <taxon>Bacteria</taxon>
        <taxon>Bacillati</taxon>
        <taxon>Bacillota</taxon>
        <taxon>Bacilli</taxon>
        <taxon>Bacillales</taxon>
        <taxon>Paenibacillaceae</taxon>
        <taxon>Cohnella</taxon>
    </lineage>
</organism>
<dbReference type="RefSeq" id="WP_378109779.1">
    <property type="nucleotide sequence ID" value="NZ_JBHSNC010000002.1"/>
</dbReference>
<gene>
    <name evidence="2" type="ORF">ACFPQ4_00675</name>
</gene>
<proteinExistence type="predicted"/>
<dbReference type="NCBIfam" id="TIGR01550">
    <property type="entry name" value="DOC_P1"/>
    <property type="match status" value="1"/>
</dbReference>
<keyword evidence="3" id="KW-1185">Reference proteome</keyword>
<dbReference type="PANTHER" id="PTHR39426">
    <property type="entry name" value="HOMOLOGY TO DEATH-ON-CURING PROTEIN OF PHAGE P1"/>
    <property type="match status" value="1"/>
</dbReference>
<dbReference type="PROSITE" id="PS51459">
    <property type="entry name" value="FIDO"/>
    <property type="match status" value="1"/>
</dbReference>
<dbReference type="InterPro" id="IPR036597">
    <property type="entry name" value="Fido-like_dom_sf"/>
</dbReference>
<dbReference type="PIRSF" id="PIRSF018297">
    <property type="entry name" value="Doc"/>
    <property type="match status" value="1"/>
</dbReference>
<dbReference type="InterPro" id="IPR053737">
    <property type="entry name" value="Type_II_TA_Toxin"/>
</dbReference>
<name>A0ABW0QUL5_9BACL</name>
<dbReference type="Proteomes" id="UP001596108">
    <property type="component" value="Unassembled WGS sequence"/>
</dbReference>
<protein>
    <submittedName>
        <fullName evidence="2">Type II toxin-antitoxin system death-on-curing family toxin</fullName>
    </submittedName>
</protein>
<comment type="caution">
    <text evidence="2">The sequence shown here is derived from an EMBL/GenBank/DDBJ whole genome shotgun (WGS) entry which is preliminary data.</text>
</comment>
<dbReference type="Gene3D" id="1.20.120.1870">
    <property type="entry name" value="Fic/DOC protein, Fido domain"/>
    <property type="match status" value="1"/>
</dbReference>
<evidence type="ECO:0000313" key="2">
    <source>
        <dbReference type="EMBL" id="MFC5527974.1"/>
    </source>
</evidence>